<dbReference type="SUPFAM" id="SSF49265">
    <property type="entry name" value="Fibronectin type III"/>
    <property type="match status" value="2"/>
</dbReference>
<evidence type="ECO:0000259" key="9">
    <source>
        <dbReference type="PROSITE" id="PS50853"/>
    </source>
</evidence>
<evidence type="ECO:0000256" key="5">
    <source>
        <dbReference type="ARBA" id="ARBA00023136"/>
    </source>
</evidence>
<dbReference type="Proteomes" id="UP000694408">
    <property type="component" value="Unplaced"/>
</dbReference>
<reference evidence="10" key="1">
    <citation type="submission" date="2025-08" db="UniProtKB">
        <authorList>
            <consortium name="Ensembl"/>
        </authorList>
    </citation>
    <scope>IDENTIFICATION</scope>
</reference>
<keyword evidence="7" id="KW-0325">Glycoprotein</keyword>
<dbReference type="InterPro" id="IPR013783">
    <property type="entry name" value="Ig-like_fold"/>
</dbReference>
<evidence type="ECO:0000256" key="7">
    <source>
        <dbReference type="ARBA" id="ARBA00023180"/>
    </source>
</evidence>
<dbReference type="InterPro" id="IPR003532">
    <property type="entry name" value="Short_hematopoietin_rcpt_2_CS"/>
</dbReference>
<reference evidence="10" key="2">
    <citation type="submission" date="2025-09" db="UniProtKB">
        <authorList>
            <consortium name="Ensembl"/>
        </authorList>
    </citation>
    <scope>IDENTIFICATION</scope>
</reference>
<accession>A0A8C5JSX0</accession>
<keyword evidence="11" id="KW-1185">Reference proteome</keyword>
<comment type="subcellular location">
    <subcellularLocation>
        <location evidence="1">Membrane</location>
        <topology evidence="1">Single-pass type I membrane protein</topology>
    </subcellularLocation>
</comment>
<evidence type="ECO:0000256" key="3">
    <source>
        <dbReference type="ARBA" id="ARBA00022729"/>
    </source>
</evidence>
<keyword evidence="6" id="KW-0675">Receptor</keyword>
<evidence type="ECO:0000256" key="2">
    <source>
        <dbReference type="ARBA" id="ARBA00022692"/>
    </source>
</evidence>
<evidence type="ECO:0000256" key="4">
    <source>
        <dbReference type="ARBA" id="ARBA00022989"/>
    </source>
</evidence>
<dbReference type="InterPro" id="IPR036116">
    <property type="entry name" value="FN3_sf"/>
</dbReference>
<dbReference type="PROSITE" id="PS50853">
    <property type="entry name" value="FN3"/>
    <property type="match status" value="1"/>
</dbReference>
<sequence length="291" mass="33382">MNGTAISNFACVIFNVSFMNCTWHVGRTATEDTQYFLYWGSLKNENVTECKNYIKDTHGRHTGCRFQNVTIKNNNPYFLVNGSRSGQSIQSYEEYIKLYKIEKLTPPLNVTVNCTEASRRCSIWWQPPRTSHVENMSCFKYEIVIENKADAEKNPKTASKTTEITENDSYLYESFSSGKRYSVKIRATDAGFCRVSSNWGEWSTPVEFGTQQFTSTSSYTLFLIPSLAAGLTFLLCMTARTYFKKTSATVPQPRDPFRELSPMDFQPEYTNLLKKQGTEEITNIEEVMECK</sequence>
<feature type="domain" description="Fibronectin type-III" evidence="9">
    <location>
        <begin position="106"/>
        <end position="213"/>
    </location>
</feature>
<dbReference type="GO" id="GO:0004896">
    <property type="term" value="F:cytokine receptor activity"/>
    <property type="evidence" value="ECO:0007669"/>
    <property type="project" value="InterPro"/>
</dbReference>
<organism evidence="10 11">
    <name type="scientific">Junco hyemalis</name>
    <name type="common">Dark-eyed junco</name>
    <dbReference type="NCBI Taxonomy" id="40217"/>
    <lineage>
        <taxon>Eukaryota</taxon>
        <taxon>Metazoa</taxon>
        <taxon>Chordata</taxon>
        <taxon>Craniata</taxon>
        <taxon>Vertebrata</taxon>
        <taxon>Euteleostomi</taxon>
        <taxon>Archelosauria</taxon>
        <taxon>Archosauria</taxon>
        <taxon>Dinosauria</taxon>
        <taxon>Saurischia</taxon>
        <taxon>Theropoda</taxon>
        <taxon>Coelurosauria</taxon>
        <taxon>Aves</taxon>
        <taxon>Neognathae</taxon>
        <taxon>Neoaves</taxon>
        <taxon>Telluraves</taxon>
        <taxon>Australaves</taxon>
        <taxon>Passeriformes</taxon>
        <taxon>Passerellidae</taxon>
        <taxon>Junco</taxon>
    </lineage>
</organism>
<keyword evidence="5 8" id="KW-0472">Membrane</keyword>
<evidence type="ECO:0000256" key="8">
    <source>
        <dbReference type="SAM" id="Phobius"/>
    </source>
</evidence>
<evidence type="ECO:0000313" key="11">
    <source>
        <dbReference type="Proteomes" id="UP000694408"/>
    </source>
</evidence>
<dbReference type="CDD" id="cd00063">
    <property type="entry name" value="FN3"/>
    <property type="match status" value="1"/>
</dbReference>
<dbReference type="OMA" id="HECVPIS"/>
<evidence type="ECO:0000256" key="1">
    <source>
        <dbReference type="ARBA" id="ARBA00004479"/>
    </source>
</evidence>
<dbReference type="GO" id="GO:0009897">
    <property type="term" value="C:external side of plasma membrane"/>
    <property type="evidence" value="ECO:0007669"/>
    <property type="project" value="TreeGrafter"/>
</dbReference>
<dbReference type="InterPro" id="IPR003961">
    <property type="entry name" value="FN3_dom"/>
</dbReference>
<proteinExistence type="predicted"/>
<evidence type="ECO:0000256" key="6">
    <source>
        <dbReference type="ARBA" id="ARBA00023170"/>
    </source>
</evidence>
<name>A0A8C5JSX0_JUNHY</name>
<dbReference type="Ensembl" id="ENSJHYT00000029000.1">
    <property type="protein sequence ID" value="ENSJHYP00000024051.1"/>
    <property type="gene ID" value="ENSJHYG00000018084.1"/>
</dbReference>
<feature type="transmembrane region" description="Helical" evidence="8">
    <location>
        <begin position="219"/>
        <end position="237"/>
    </location>
</feature>
<dbReference type="PROSITE" id="PS01356">
    <property type="entry name" value="HEMATOPO_REC_S_F2"/>
    <property type="match status" value="1"/>
</dbReference>
<dbReference type="PANTHER" id="PTHR23037">
    <property type="entry name" value="CYTOKINE RECEPTOR"/>
    <property type="match status" value="1"/>
</dbReference>
<dbReference type="InterPro" id="IPR015321">
    <property type="entry name" value="TypeI_recpt_CBD"/>
</dbReference>
<dbReference type="Gene3D" id="2.60.40.10">
    <property type="entry name" value="Immunoglobulins"/>
    <property type="match status" value="2"/>
</dbReference>
<dbReference type="Pfam" id="PF09240">
    <property type="entry name" value="IL6Ra-bind"/>
    <property type="match status" value="1"/>
</dbReference>
<dbReference type="PANTHER" id="PTHR23037:SF46">
    <property type="entry name" value="INTERLEUKIN 5 RECEPTOR SUBUNIT ALPHA"/>
    <property type="match status" value="1"/>
</dbReference>
<keyword evidence="2 8" id="KW-0812">Transmembrane</keyword>
<dbReference type="AlphaFoldDB" id="A0A8C5JSX0"/>
<keyword evidence="3" id="KW-0732">Signal</keyword>
<protein>
    <recommendedName>
        <fullName evidence="9">Fibronectin type-III domain-containing protein</fullName>
    </recommendedName>
</protein>
<evidence type="ECO:0000313" key="10">
    <source>
        <dbReference type="Ensembl" id="ENSJHYP00000024051.1"/>
    </source>
</evidence>
<keyword evidence="4 8" id="KW-1133">Transmembrane helix</keyword>